<organism evidence="1 2">
    <name type="scientific">Hygrophoropsis aurantiaca</name>
    <dbReference type="NCBI Taxonomy" id="72124"/>
    <lineage>
        <taxon>Eukaryota</taxon>
        <taxon>Fungi</taxon>
        <taxon>Dikarya</taxon>
        <taxon>Basidiomycota</taxon>
        <taxon>Agaricomycotina</taxon>
        <taxon>Agaricomycetes</taxon>
        <taxon>Agaricomycetidae</taxon>
        <taxon>Boletales</taxon>
        <taxon>Coniophorineae</taxon>
        <taxon>Hygrophoropsidaceae</taxon>
        <taxon>Hygrophoropsis</taxon>
    </lineage>
</organism>
<protein>
    <submittedName>
        <fullName evidence="1">Uncharacterized protein</fullName>
    </submittedName>
</protein>
<dbReference type="Proteomes" id="UP000790377">
    <property type="component" value="Unassembled WGS sequence"/>
</dbReference>
<gene>
    <name evidence="1" type="ORF">BJ138DRAFT_1113202</name>
</gene>
<evidence type="ECO:0000313" key="1">
    <source>
        <dbReference type="EMBL" id="KAH7911438.1"/>
    </source>
</evidence>
<keyword evidence="2" id="KW-1185">Reference proteome</keyword>
<accession>A0ACB8AE93</accession>
<evidence type="ECO:0000313" key="2">
    <source>
        <dbReference type="Proteomes" id="UP000790377"/>
    </source>
</evidence>
<reference evidence="1" key="1">
    <citation type="journal article" date="2021" name="New Phytol.">
        <title>Evolutionary innovations through gain and loss of genes in the ectomycorrhizal Boletales.</title>
        <authorList>
            <person name="Wu G."/>
            <person name="Miyauchi S."/>
            <person name="Morin E."/>
            <person name="Kuo A."/>
            <person name="Drula E."/>
            <person name="Varga T."/>
            <person name="Kohler A."/>
            <person name="Feng B."/>
            <person name="Cao Y."/>
            <person name="Lipzen A."/>
            <person name="Daum C."/>
            <person name="Hundley H."/>
            <person name="Pangilinan J."/>
            <person name="Johnson J."/>
            <person name="Barry K."/>
            <person name="LaButti K."/>
            <person name="Ng V."/>
            <person name="Ahrendt S."/>
            <person name="Min B."/>
            <person name="Choi I.G."/>
            <person name="Park H."/>
            <person name="Plett J.M."/>
            <person name="Magnuson J."/>
            <person name="Spatafora J.W."/>
            <person name="Nagy L.G."/>
            <person name="Henrissat B."/>
            <person name="Grigoriev I.V."/>
            <person name="Yang Z.L."/>
            <person name="Xu J."/>
            <person name="Martin F.M."/>
        </authorList>
    </citation>
    <scope>NUCLEOTIDE SEQUENCE</scope>
    <source>
        <strain evidence="1">ATCC 28755</strain>
    </source>
</reference>
<sequence length="515" mass="56459">MHRRYPTREARRAPRRADSPVSFALSNDELGSLSASATTNHEDPTWSSNHTNSDDSDTSDSDEPQESTGTHHRTGSPPTGAGLSQSQEVQRSVSPVTHSADAHTILNQIRVLRGQPVRELVAVSPSSNTHSTGNHSHASAAVQESFATHNLDDWSGLMTDNDIQALICWIGIQSNNEGLGEDFCENVTSLQTTSESRLSVAAVDVLEYLRVSDTPAGHCFRGIVSQEQYFVATSLMPEHISDIVARQQWPRGFNEMGRLSDMVDNNERQALRSVPPCSRRSSLITDTGLDISTTDVYVIYIYAGRNLSEDSSDTQALGMPSRSHQQFQPSQAGASVVQSGSQRLTQSSAPNLDHVLAQYIGERNTLRKIQNLPYGGAYVHCLTERIIMQVCSAAGISVHRGRINSTITVGHTSIKLDDVVTWFGVNPTTFGTMRTEFKQARRARLILRTKATVGDVRMNAMESMFLRILDAMLDETHILPPDQNRTAGLSQEESEAVTLTITPFMARVRAVLSSG</sequence>
<dbReference type="EMBL" id="MU267678">
    <property type="protein sequence ID" value="KAH7911438.1"/>
    <property type="molecule type" value="Genomic_DNA"/>
</dbReference>
<name>A0ACB8AE93_9AGAM</name>
<proteinExistence type="predicted"/>
<comment type="caution">
    <text evidence="1">The sequence shown here is derived from an EMBL/GenBank/DDBJ whole genome shotgun (WGS) entry which is preliminary data.</text>
</comment>